<evidence type="ECO:0000256" key="4">
    <source>
        <dbReference type="ARBA" id="ARBA00022915"/>
    </source>
</evidence>
<dbReference type="GO" id="GO:0005829">
    <property type="term" value="C:cytosol"/>
    <property type="evidence" value="ECO:0007669"/>
    <property type="project" value="TreeGrafter"/>
</dbReference>
<comment type="catalytic activity">
    <reaction evidence="10">
        <text>(S)-2,3,4,5-tetrahydrodipicolinate + NADP(+) + H2O = (2S,4S)-4-hydroxy-2,3,4,5-tetrahydrodipicolinate + NADPH + H(+)</text>
        <dbReference type="Rhea" id="RHEA:35331"/>
        <dbReference type="ChEBI" id="CHEBI:15377"/>
        <dbReference type="ChEBI" id="CHEBI:15378"/>
        <dbReference type="ChEBI" id="CHEBI:16845"/>
        <dbReference type="ChEBI" id="CHEBI:57783"/>
        <dbReference type="ChEBI" id="CHEBI:58349"/>
        <dbReference type="ChEBI" id="CHEBI:67139"/>
        <dbReference type="EC" id="1.17.1.8"/>
    </reaction>
</comment>
<sequence length="241" mass="27288">MRILITGYGKMGKMVEELATKEHIEIAGIIDSKNDWTKLDIRNENGINDITAIDFSTPSSVLDNIEQAWKRNIPIVVGTTGWYDHMDEIRKECLQRGKTLFWASNFSIGVFLFDKVNACLASMMKDFGQYNPSITEIHHIHKLDAPSGTAISLARTLIENCPRKRQWKKGQNNQSDILDINSIREGEVCGTHIINYSSPVDEIEIKHCAKNRQGFALGALTAARWIQNKKGFFTMSDMIQI</sequence>
<feature type="domain" description="Dihydrodipicolinate reductase N-terminal" evidence="13">
    <location>
        <begin position="1"/>
        <end position="106"/>
    </location>
</feature>
<dbReference type="Gene3D" id="3.30.360.10">
    <property type="entry name" value="Dihydrodipicolinate Reductase, domain 2"/>
    <property type="match status" value="1"/>
</dbReference>
<keyword evidence="4" id="KW-0220">Diaminopimelate biosynthesis</keyword>
<organism evidence="15 16">
    <name type="scientific">Candidatus Onthomorpha intestinigallinarum</name>
    <dbReference type="NCBI Taxonomy" id="2840880"/>
    <lineage>
        <taxon>Bacteria</taxon>
        <taxon>Pseudomonadati</taxon>
        <taxon>Bacteroidota</taxon>
        <taxon>Bacteroidia</taxon>
        <taxon>Bacteroidales</taxon>
        <taxon>Candidatus Onthomorpha</taxon>
    </lineage>
</organism>
<comment type="catalytic activity">
    <reaction evidence="11">
        <text>(S)-2,3,4,5-tetrahydrodipicolinate + NAD(+) + H2O = (2S,4S)-4-hydroxy-2,3,4,5-tetrahydrodipicolinate + NADH + H(+)</text>
        <dbReference type="Rhea" id="RHEA:35323"/>
        <dbReference type="ChEBI" id="CHEBI:15377"/>
        <dbReference type="ChEBI" id="CHEBI:15378"/>
        <dbReference type="ChEBI" id="CHEBI:16845"/>
        <dbReference type="ChEBI" id="CHEBI:57540"/>
        <dbReference type="ChEBI" id="CHEBI:57945"/>
        <dbReference type="ChEBI" id="CHEBI:67139"/>
        <dbReference type="EC" id="1.17.1.8"/>
    </reaction>
</comment>
<dbReference type="InterPro" id="IPR023940">
    <property type="entry name" value="DHDPR_bac"/>
</dbReference>
<reference evidence="15" key="1">
    <citation type="journal article" date="2021" name="PeerJ">
        <title>Extensive microbial diversity within the chicken gut microbiome revealed by metagenomics and culture.</title>
        <authorList>
            <person name="Gilroy R."/>
            <person name="Ravi A."/>
            <person name="Getino M."/>
            <person name="Pursley I."/>
            <person name="Horton D.L."/>
            <person name="Alikhan N.F."/>
            <person name="Baker D."/>
            <person name="Gharbi K."/>
            <person name="Hall N."/>
            <person name="Watson M."/>
            <person name="Adriaenssens E.M."/>
            <person name="Foster-Nyarko E."/>
            <person name="Jarju S."/>
            <person name="Secka A."/>
            <person name="Antonio M."/>
            <person name="Oren A."/>
            <person name="Chaudhuri R.R."/>
            <person name="La Ragione R."/>
            <person name="Hildebrand F."/>
            <person name="Pallen M.J."/>
        </authorList>
    </citation>
    <scope>NUCLEOTIDE SEQUENCE</scope>
    <source>
        <strain evidence="15">Gambia16-930</strain>
    </source>
</reference>
<evidence type="ECO:0000256" key="12">
    <source>
        <dbReference type="NCBIfam" id="TIGR00036"/>
    </source>
</evidence>
<keyword evidence="6" id="KW-0520">NAD</keyword>
<evidence type="ECO:0000256" key="6">
    <source>
        <dbReference type="ARBA" id="ARBA00023027"/>
    </source>
</evidence>
<dbReference type="InterPro" id="IPR022663">
    <property type="entry name" value="DapB_C"/>
</dbReference>
<dbReference type="CDD" id="cd02274">
    <property type="entry name" value="DHDPR_N"/>
    <property type="match status" value="1"/>
</dbReference>
<evidence type="ECO:0000256" key="8">
    <source>
        <dbReference type="ARBA" id="ARBA00037922"/>
    </source>
</evidence>
<keyword evidence="3" id="KW-0521">NADP</keyword>
<dbReference type="PANTHER" id="PTHR20836:SF0">
    <property type="entry name" value="4-HYDROXY-TETRAHYDRODIPICOLINATE REDUCTASE 1, CHLOROPLASTIC-RELATED"/>
    <property type="match status" value="1"/>
</dbReference>
<evidence type="ECO:0000256" key="5">
    <source>
        <dbReference type="ARBA" id="ARBA00023002"/>
    </source>
</evidence>
<keyword evidence="5 15" id="KW-0560">Oxidoreductase</keyword>
<name>A0A9D1RJ12_9BACT</name>
<dbReference type="Pfam" id="PF05173">
    <property type="entry name" value="DapB_C"/>
    <property type="match status" value="1"/>
</dbReference>
<comment type="caution">
    <text evidence="15">The sequence shown here is derived from an EMBL/GenBank/DDBJ whole genome shotgun (WGS) entry which is preliminary data.</text>
</comment>
<reference evidence="15" key="2">
    <citation type="submission" date="2021-04" db="EMBL/GenBank/DDBJ databases">
        <authorList>
            <person name="Gilroy R."/>
        </authorList>
    </citation>
    <scope>NUCLEOTIDE SEQUENCE</scope>
    <source>
        <strain evidence="15">Gambia16-930</strain>
    </source>
</reference>
<feature type="domain" description="Dihydrodipicolinate reductase C-terminal" evidence="14">
    <location>
        <begin position="109"/>
        <end position="239"/>
    </location>
</feature>
<dbReference type="GO" id="GO:0019877">
    <property type="term" value="P:diaminopimelate biosynthetic process"/>
    <property type="evidence" value="ECO:0007669"/>
    <property type="project" value="UniProtKB-KW"/>
</dbReference>
<dbReference type="EC" id="1.17.1.8" evidence="9 12"/>
<gene>
    <name evidence="15" type="primary">dapB</name>
    <name evidence="15" type="ORF">IAC47_04365</name>
</gene>
<dbReference type="InterPro" id="IPR036291">
    <property type="entry name" value="NAD(P)-bd_dom_sf"/>
</dbReference>
<evidence type="ECO:0000256" key="11">
    <source>
        <dbReference type="ARBA" id="ARBA00049396"/>
    </source>
</evidence>
<dbReference type="Gene3D" id="3.40.50.720">
    <property type="entry name" value="NAD(P)-binding Rossmann-like Domain"/>
    <property type="match status" value="1"/>
</dbReference>
<dbReference type="SUPFAM" id="SSF51735">
    <property type="entry name" value="NAD(P)-binding Rossmann-fold domains"/>
    <property type="match status" value="1"/>
</dbReference>
<dbReference type="GO" id="GO:0009089">
    <property type="term" value="P:lysine biosynthetic process via diaminopimelate"/>
    <property type="evidence" value="ECO:0007669"/>
    <property type="project" value="UniProtKB-UniRule"/>
</dbReference>
<proteinExistence type="inferred from homology"/>
<dbReference type="Proteomes" id="UP000824267">
    <property type="component" value="Unassembled WGS sequence"/>
</dbReference>
<evidence type="ECO:0000256" key="2">
    <source>
        <dbReference type="ARBA" id="ARBA00022605"/>
    </source>
</evidence>
<dbReference type="EMBL" id="DXGG01000137">
    <property type="protein sequence ID" value="HIW87491.1"/>
    <property type="molecule type" value="Genomic_DNA"/>
</dbReference>
<dbReference type="SUPFAM" id="SSF55347">
    <property type="entry name" value="Glyceraldehyde-3-phosphate dehydrogenase-like, C-terminal domain"/>
    <property type="match status" value="1"/>
</dbReference>
<dbReference type="PIRSF" id="PIRSF000161">
    <property type="entry name" value="DHPR"/>
    <property type="match status" value="1"/>
</dbReference>
<keyword evidence="2" id="KW-0028">Amino-acid biosynthesis</keyword>
<evidence type="ECO:0000256" key="7">
    <source>
        <dbReference type="ARBA" id="ARBA00023154"/>
    </source>
</evidence>
<dbReference type="InterPro" id="IPR000846">
    <property type="entry name" value="DapB_N"/>
</dbReference>
<dbReference type="GO" id="GO:0008839">
    <property type="term" value="F:4-hydroxy-tetrahydrodipicolinate reductase"/>
    <property type="evidence" value="ECO:0007669"/>
    <property type="project" value="UniProtKB-UniRule"/>
</dbReference>
<accession>A0A9D1RJ12</accession>
<evidence type="ECO:0000259" key="14">
    <source>
        <dbReference type="Pfam" id="PF05173"/>
    </source>
</evidence>
<evidence type="ECO:0000256" key="10">
    <source>
        <dbReference type="ARBA" id="ARBA00049080"/>
    </source>
</evidence>
<comment type="similarity">
    <text evidence="1">Belongs to the DapB family.</text>
</comment>
<evidence type="ECO:0000313" key="16">
    <source>
        <dbReference type="Proteomes" id="UP000824267"/>
    </source>
</evidence>
<protein>
    <recommendedName>
        <fullName evidence="9 12">4-hydroxy-tetrahydrodipicolinate reductase</fullName>
        <ecNumber evidence="9 12">1.17.1.8</ecNumber>
    </recommendedName>
</protein>
<evidence type="ECO:0000259" key="13">
    <source>
        <dbReference type="Pfam" id="PF01113"/>
    </source>
</evidence>
<evidence type="ECO:0000256" key="3">
    <source>
        <dbReference type="ARBA" id="ARBA00022857"/>
    </source>
</evidence>
<comment type="pathway">
    <text evidence="8">Amino-acid biosynthesis; L-lysine biosynthesis via DAP pathway; (S)-tetrahydrodipicolinate from L-aspartate: step 4/4.</text>
</comment>
<evidence type="ECO:0000313" key="15">
    <source>
        <dbReference type="EMBL" id="HIW87491.1"/>
    </source>
</evidence>
<keyword evidence="7" id="KW-0457">Lysine biosynthesis</keyword>
<dbReference type="PANTHER" id="PTHR20836">
    <property type="entry name" value="DIHYDRODIPICOLINATE REDUCTASE"/>
    <property type="match status" value="1"/>
</dbReference>
<dbReference type="NCBIfam" id="TIGR00036">
    <property type="entry name" value="dapB"/>
    <property type="match status" value="1"/>
</dbReference>
<evidence type="ECO:0000256" key="9">
    <source>
        <dbReference type="ARBA" id="ARBA00038983"/>
    </source>
</evidence>
<dbReference type="Pfam" id="PF01113">
    <property type="entry name" value="DapB_N"/>
    <property type="match status" value="1"/>
</dbReference>
<dbReference type="AlphaFoldDB" id="A0A9D1RJ12"/>
<evidence type="ECO:0000256" key="1">
    <source>
        <dbReference type="ARBA" id="ARBA00006642"/>
    </source>
</evidence>